<keyword evidence="9" id="KW-0496">Mitochondrion</keyword>
<evidence type="ECO:0000256" key="9">
    <source>
        <dbReference type="ARBA" id="ARBA00023128"/>
    </source>
</evidence>
<dbReference type="InterPro" id="IPR042541">
    <property type="entry name" value="BART_sf"/>
</dbReference>
<dbReference type="GO" id="GO:0005758">
    <property type="term" value="C:mitochondrial intermembrane space"/>
    <property type="evidence" value="ECO:0007669"/>
    <property type="project" value="UniProtKB-SubCell"/>
</dbReference>
<evidence type="ECO:0000256" key="11">
    <source>
        <dbReference type="ARBA" id="ARBA00023242"/>
    </source>
</evidence>
<dbReference type="InterPro" id="IPR038849">
    <property type="entry name" value="ARL2BP"/>
</dbReference>
<comment type="caution">
    <text evidence="14">The sequence shown here is derived from an EMBL/GenBank/DDBJ whole genome shotgun (WGS) entry which is preliminary data.</text>
</comment>
<evidence type="ECO:0000256" key="2">
    <source>
        <dbReference type="ARBA" id="ARBA00004123"/>
    </source>
</evidence>
<dbReference type="EMBL" id="QEAP01000046">
    <property type="protein sequence ID" value="TPX76481.1"/>
    <property type="molecule type" value="Genomic_DNA"/>
</dbReference>
<dbReference type="Proteomes" id="UP000320333">
    <property type="component" value="Unassembled WGS sequence"/>
</dbReference>
<protein>
    <recommendedName>
        <fullName evidence="6">ADP-ribosylation factor-like protein 2-binding protein</fullName>
    </recommendedName>
</protein>
<evidence type="ECO:0000256" key="5">
    <source>
        <dbReference type="ARBA" id="ARBA00009880"/>
    </source>
</evidence>
<dbReference type="GO" id="GO:0051457">
    <property type="term" value="P:maintenance of protein location in nucleus"/>
    <property type="evidence" value="ECO:0007669"/>
    <property type="project" value="TreeGrafter"/>
</dbReference>
<evidence type="ECO:0000256" key="12">
    <source>
        <dbReference type="ARBA" id="ARBA00023273"/>
    </source>
</evidence>
<dbReference type="AlphaFoldDB" id="A0A507FJ67"/>
<comment type="similarity">
    <text evidence="5">Belongs to the ARL2BP family.</text>
</comment>
<accession>A0A507FJ67</accession>
<reference evidence="14 15" key="1">
    <citation type="journal article" date="2019" name="Sci. Rep.">
        <title>Comparative genomics of chytrid fungi reveal insights into the obligate biotrophic and pathogenic lifestyle of Synchytrium endobioticum.</title>
        <authorList>
            <person name="van de Vossenberg B.T.L.H."/>
            <person name="Warris S."/>
            <person name="Nguyen H.D.T."/>
            <person name="van Gent-Pelzer M.P.E."/>
            <person name="Joly D.L."/>
            <person name="van de Geest H.C."/>
            <person name="Bonants P.J.M."/>
            <person name="Smith D.S."/>
            <person name="Levesque C.A."/>
            <person name="van der Lee T.A.J."/>
        </authorList>
    </citation>
    <scope>NUCLEOTIDE SEQUENCE [LARGE SCALE GENOMIC DNA]</scope>
    <source>
        <strain evidence="14 15">CBS 675.73</strain>
    </source>
</reference>
<keyword evidence="7" id="KW-0963">Cytoplasm</keyword>
<dbReference type="STRING" id="246404.A0A507FJ67"/>
<evidence type="ECO:0000256" key="7">
    <source>
        <dbReference type="ARBA" id="ARBA00022490"/>
    </source>
</evidence>
<sequence length="186" mass="21093">MAATFTNNKHVTTTSKSNRNFVDISSSIRLDADETEDGDEFLRGEASAEDELFDLIIGTLEDLLMDDSFVNLQNKFMDRNCSHFSTSDDENKLIYMDLFSAYTSQVEAFIEKKLRAQIPEFNMADFLDLLRSRPEQLEGDIFDMMDSIGDFQAFKEMMISYKQEKEGTAIDLSGLLAVTNAGGKRK</sequence>
<keyword evidence="8" id="KW-0969">Cilium</keyword>
<evidence type="ECO:0000259" key="13">
    <source>
        <dbReference type="Pfam" id="PF11527"/>
    </source>
</evidence>
<evidence type="ECO:0000313" key="15">
    <source>
        <dbReference type="Proteomes" id="UP000320333"/>
    </source>
</evidence>
<evidence type="ECO:0000256" key="10">
    <source>
        <dbReference type="ARBA" id="ARBA00023212"/>
    </source>
</evidence>
<organism evidence="14 15">
    <name type="scientific">Chytriomyces confervae</name>
    <dbReference type="NCBI Taxonomy" id="246404"/>
    <lineage>
        <taxon>Eukaryota</taxon>
        <taxon>Fungi</taxon>
        <taxon>Fungi incertae sedis</taxon>
        <taxon>Chytridiomycota</taxon>
        <taxon>Chytridiomycota incertae sedis</taxon>
        <taxon>Chytridiomycetes</taxon>
        <taxon>Chytridiales</taxon>
        <taxon>Chytriomycetaceae</taxon>
        <taxon>Chytriomyces</taxon>
    </lineage>
</organism>
<name>A0A507FJ67_9FUNG</name>
<dbReference type="PANTHER" id="PTHR15487:SF4">
    <property type="entry name" value="ADP-RIBOSYLATION FACTOR-LIKE PROTEIN 2-BINDING PROTEIN"/>
    <property type="match status" value="1"/>
</dbReference>
<dbReference type="PANTHER" id="PTHR15487">
    <property type="entry name" value="ADP-RIBOSYLATION FACTOR-LIKE PROTEIN 2-BINDING PROTEIN"/>
    <property type="match status" value="1"/>
</dbReference>
<proteinExistence type="inferred from homology"/>
<evidence type="ECO:0000256" key="3">
    <source>
        <dbReference type="ARBA" id="ARBA00004300"/>
    </source>
</evidence>
<comment type="subcellular location">
    <subcellularLocation>
        <location evidence="1">Cytoplasm</location>
        <location evidence="1">Cytoskeleton</location>
        <location evidence="1">Cilium basal body</location>
    </subcellularLocation>
    <subcellularLocation>
        <location evidence="3">Cytoplasm</location>
        <location evidence="3">Cytoskeleton</location>
        <location evidence="3">Microtubule organizing center</location>
        <location evidence="3">Centrosome</location>
    </subcellularLocation>
    <subcellularLocation>
        <location evidence="4">Mitochondrion intermembrane space</location>
    </subcellularLocation>
    <subcellularLocation>
        <location evidence="2">Nucleus</location>
    </subcellularLocation>
</comment>
<evidence type="ECO:0000313" key="14">
    <source>
        <dbReference type="EMBL" id="TPX76481.1"/>
    </source>
</evidence>
<keyword evidence="12" id="KW-0966">Cell projection</keyword>
<evidence type="ECO:0000256" key="6">
    <source>
        <dbReference type="ARBA" id="ARBA00014849"/>
    </source>
</evidence>
<keyword evidence="10" id="KW-0206">Cytoskeleton</keyword>
<dbReference type="GO" id="GO:0005634">
    <property type="term" value="C:nucleus"/>
    <property type="evidence" value="ECO:0007669"/>
    <property type="project" value="UniProtKB-SubCell"/>
</dbReference>
<gene>
    <name evidence="14" type="ORF">CcCBS67573_g02249</name>
</gene>
<dbReference type="Pfam" id="PF11527">
    <property type="entry name" value="ARL2_Bind_BART"/>
    <property type="match status" value="1"/>
</dbReference>
<evidence type="ECO:0000256" key="8">
    <source>
        <dbReference type="ARBA" id="ARBA00023069"/>
    </source>
</evidence>
<keyword evidence="11" id="KW-0539">Nucleus</keyword>
<evidence type="ECO:0000256" key="1">
    <source>
        <dbReference type="ARBA" id="ARBA00004120"/>
    </source>
</evidence>
<dbReference type="Gene3D" id="1.20.1520.10">
    <property type="entry name" value="ADP-ribosylation factor-like 2-binding protein, domain"/>
    <property type="match status" value="1"/>
</dbReference>
<feature type="domain" description="BART" evidence="13">
    <location>
        <begin position="53"/>
        <end position="167"/>
    </location>
</feature>
<dbReference type="InterPro" id="IPR023379">
    <property type="entry name" value="BART_dom"/>
</dbReference>
<dbReference type="OrthoDB" id="302784at2759"/>
<evidence type="ECO:0000256" key="4">
    <source>
        <dbReference type="ARBA" id="ARBA00004569"/>
    </source>
</evidence>
<keyword evidence="15" id="KW-1185">Reference proteome</keyword>